<dbReference type="EMBL" id="JBHSOE010000026">
    <property type="protein sequence ID" value="MFC5657254.1"/>
    <property type="molecule type" value="Genomic_DNA"/>
</dbReference>
<accession>A0ABW0WJX0</accession>
<gene>
    <name evidence="2" type="ORF">ACFP3J_17390</name>
</gene>
<evidence type="ECO:0000313" key="3">
    <source>
        <dbReference type="Proteomes" id="UP001596065"/>
    </source>
</evidence>
<sequence length="511" mass="54215">MTGISIGVVGGGASAVCLVDALAGAKGGPGRITVFEPSPSLWRGRAYQVDSETVKVNATPDDMSVRAGDPHHFERWLEARERVLDGSYTVDPYSGARFAPRTVYGEYLEQTAYAGLAELRRQGWRVDLVGDAVTAARREVGRVRLTTRHGGAHAFDYVVLCVGGDGPKDVYGLAGTPGFTADPYPVSHRLRTIGADQHVAVVGSGLTAVDIVLALAAQGHRGRISLLSRSGVLPGVRQRHLDFEPTYLTRERMRSLARSGRVFSLAEFAGIVERELVDAGADPDALAAEVTRLDAEPAVDRLRRQLAAVDSPDPGLRILQRAVPEVGPDVWPVLGERDRADVLRSRYRAVMSLCCPMPPSSAAALLGLVDAGRLDILAGLRRITPREGGGFDITLSNGTVSGADQVVNAVNAAERRIPAGALPLVTSLTGERAASAHPHGGLHVERATSRLTADGTPDPRLYGLGTIAAGSLFFTFGVPSLVDRAVDIVAAVLEHAEPRRASRTEDTLLPA</sequence>
<dbReference type="Gene3D" id="3.50.50.60">
    <property type="entry name" value="FAD/NAD(P)-binding domain"/>
    <property type="match status" value="1"/>
</dbReference>
<dbReference type="PANTHER" id="PTHR40254">
    <property type="entry name" value="BLR0577 PROTEIN"/>
    <property type="match status" value="1"/>
</dbReference>
<feature type="domain" description="FAD-dependent urate hydroxylase HpyO/Asp monooxygenase CreE-like FAD/NAD(P)-binding" evidence="1">
    <location>
        <begin position="8"/>
        <end position="163"/>
    </location>
</feature>
<evidence type="ECO:0000259" key="1">
    <source>
        <dbReference type="Pfam" id="PF13454"/>
    </source>
</evidence>
<reference evidence="3" key="1">
    <citation type="journal article" date="2019" name="Int. J. Syst. Evol. Microbiol.">
        <title>The Global Catalogue of Microorganisms (GCM) 10K type strain sequencing project: providing services to taxonomists for standard genome sequencing and annotation.</title>
        <authorList>
            <consortium name="The Broad Institute Genomics Platform"/>
            <consortium name="The Broad Institute Genome Sequencing Center for Infectious Disease"/>
            <person name="Wu L."/>
            <person name="Ma J."/>
        </authorList>
    </citation>
    <scope>NUCLEOTIDE SEQUENCE [LARGE SCALE GENOMIC DNA]</scope>
    <source>
        <strain evidence="3">KCTC 5701</strain>
    </source>
</reference>
<evidence type="ECO:0000313" key="2">
    <source>
        <dbReference type="EMBL" id="MFC5657254.1"/>
    </source>
</evidence>
<protein>
    <submittedName>
        <fullName evidence="2">FAD/NAD(P)-binding protein</fullName>
    </submittedName>
</protein>
<dbReference type="RefSeq" id="WP_344349315.1">
    <property type="nucleotide sequence ID" value="NZ_BAAASM010000028.1"/>
</dbReference>
<dbReference type="InterPro" id="IPR038732">
    <property type="entry name" value="HpyO/CreE_NAD-binding"/>
</dbReference>
<name>A0ABW0WJX0_STRNO</name>
<dbReference type="InterPro" id="IPR036188">
    <property type="entry name" value="FAD/NAD-bd_sf"/>
</dbReference>
<dbReference type="PANTHER" id="PTHR40254:SF1">
    <property type="entry name" value="BLR0577 PROTEIN"/>
    <property type="match status" value="1"/>
</dbReference>
<proteinExistence type="predicted"/>
<comment type="caution">
    <text evidence="2">The sequence shown here is derived from an EMBL/GenBank/DDBJ whole genome shotgun (WGS) entry which is preliminary data.</text>
</comment>
<dbReference type="Proteomes" id="UP001596065">
    <property type="component" value="Unassembled WGS sequence"/>
</dbReference>
<dbReference type="SUPFAM" id="SSF51905">
    <property type="entry name" value="FAD/NAD(P)-binding domain"/>
    <property type="match status" value="2"/>
</dbReference>
<keyword evidence="3" id="KW-1185">Reference proteome</keyword>
<organism evidence="2 3">
    <name type="scientific">Streptomyces nogalater</name>
    <dbReference type="NCBI Taxonomy" id="38314"/>
    <lineage>
        <taxon>Bacteria</taxon>
        <taxon>Bacillati</taxon>
        <taxon>Actinomycetota</taxon>
        <taxon>Actinomycetes</taxon>
        <taxon>Kitasatosporales</taxon>
        <taxon>Streptomycetaceae</taxon>
        <taxon>Streptomyces</taxon>
    </lineage>
</organism>
<dbReference type="InterPro" id="IPR052189">
    <property type="entry name" value="L-asp_N-monooxygenase_NS-form"/>
</dbReference>
<dbReference type="Pfam" id="PF13454">
    <property type="entry name" value="NAD_binding_9"/>
    <property type="match status" value="1"/>
</dbReference>